<dbReference type="EMBL" id="CABDUW010000779">
    <property type="protein sequence ID" value="VTJ75070.1"/>
    <property type="molecule type" value="Genomic_DNA"/>
</dbReference>
<dbReference type="AlphaFoldDB" id="A0A5E4C1C9"/>
<keyword evidence="2" id="KW-1185">Reference proteome</keyword>
<proteinExistence type="predicted"/>
<gene>
    <name evidence="1" type="ORF">MONAX_5E045538</name>
</gene>
<organism evidence="1 2">
    <name type="scientific">Marmota monax</name>
    <name type="common">Woodchuck</name>
    <dbReference type="NCBI Taxonomy" id="9995"/>
    <lineage>
        <taxon>Eukaryota</taxon>
        <taxon>Metazoa</taxon>
        <taxon>Chordata</taxon>
        <taxon>Craniata</taxon>
        <taxon>Vertebrata</taxon>
        <taxon>Euteleostomi</taxon>
        <taxon>Mammalia</taxon>
        <taxon>Eutheria</taxon>
        <taxon>Euarchontoglires</taxon>
        <taxon>Glires</taxon>
        <taxon>Rodentia</taxon>
        <taxon>Sciuromorpha</taxon>
        <taxon>Sciuridae</taxon>
        <taxon>Xerinae</taxon>
        <taxon>Marmotini</taxon>
        <taxon>Marmota</taxon>
    </lineage>
</organism>
<dbReference type="Proteomes" id="UP000335636">
    <property type="component" value="Unassembled WGS sequence"/>
</dbReference>
<comment type="caution">
    <text evidence="1">The sequence shown here is derived from an EMBL/GenBank/DDBJ whole genome shotgun (WGS) entry which is preliminary data.</text>
</comment>
<protein>
    <submittedName>
        <fullName evidence="1">Uncharacterized protein</fullName>
    </submittedName>
</protein>
<evidence type="ECO:0000313" key="1">
    <source>
        <dbReference type="EMBL" id="VTJ75070.1"/>
    </source>
</evidence>
<reference evidence="1" key="1">
    <citation type="submission" date="2019-04" db="EMBL/GenBank/DDBJ databases">
        <authorList>
            <person name="Alioto T."/>
            <person name="Alioto T."/>
        </authorList>
    </citation>
    <scope>NUCLEOTIDE SEQUENCE [LARGE SCALE GENOMIC DNA]</scope>
</reference>
<name>A0A5E4C1C9_MARMO</name>
<evidence type="ECO:0000313" key="2">
    <source>
        <dbReference type="Proteomes" id="UP000335636"/>
    </source>
</evidence>
<feature type="non-terminal residue" evidence="1">
    <location>
        <position position="1"/>
    </location>
</feature>
<accession>A0A5E4C1C9</accession>
<sequence length="59" mass="6588">ILEKFPAAFGERYALPEGNVKTATCGQSSSRHHRRPGLSLLLLLPFVFCCCDNPPDWLN</sequence>